<sequence length="205" mass="22665">MQFETIIGFRLAEATSIVSNDTWFADNVSNDDIQRYIKFETDETGKHITSIARSNNPAEGYIQVDKTIDVANILTDTDGKLAAFLFSVNANKGPNNEVKKFFAVGGSVAGDTEKKFLGHVAWLTGNGGYGSDTDLLCQYERGLTCDYLPLLETTRGREIFNSNLYTAFVKVVLAIEEPDTFVRPADYSRLAAGLAQDLKLVNRFL</sequence>
<evidence type="ECO:0000313" key="1">
    <source>
        <dbReference type="EMBL" id="QHS95576.1"/>
    </source>
</evidence>
<organism evidence="1">
    <name type="scientific">viral metagenome</name>
    <dbReference type="NCBI Taxonomy" id="1070528"/>
    <lineage>
        <taxon>unclassified sequences</taxon>
        <taxon>metagenomes</taxon>
        <taxon>organismal metagenomes</taxon>
    </lineage>
</organism>
<protein>
    <submittedName>
        <fullName evidence="1">Uncharacterized protein</fullName>
    </submittedName>
</protein>
<name>A0A6C0BTL3_9ZZZZ</name>
<proteinExistence type="predicted"/>
<accession>A0A6C0BTL3</accession>
<reference evidence="1" key="1">
    <citation type="journal article" date="2020" name="Nature">
        <title>Giant virus diversity and host interactions through global metagenomics.</title>
        <authorList>
            <person name="Schulz F."/>
            <person name="Roux S."/>
            <person name="Paez-Espino D."/>
            <person name="Jungbluth S."/>
            <person name="Walsh D.A."/>
            <person name="Denef V.J."/>
            <person name="McMahon K.D."/>
            <person name="Konstantinidis K.T."/>
            <person name="Eloe-Fadrosh E.A."/>
            <person name="Kyrpides N.C."/>
            <person name="Woyke T."/>
        </authorList>
    </citation>
    <scope>NUCLEOTIDE SEQUENCE</scope>
    <source>
        <strain evidence="1">GVMAG-M-3300018868-6</strain>
    </source>
</reference>
<dbReference type="AlphaFoldDB" id="A0A6C0BTL3"/>
<dbReference type="EMBL" id="MN739253">
    <property type="protein sequence ID" value="QHS95576.1"/>
    <property type="molecule type" value="Genomic_DNA"/>
</dbReference>